<dbReference type="Proteomes" id="UP000605970">
    <property type="component" value="Unassembled WGS sequence"/>
</dbReference>
<evidence type="ECO:0000256" key="1">
    <source>
        <dbReference type="ARBA" id="ARBA00022536"/>
    </source>
</evidence>
<gene>
    <name evidence="7" type="ORF">Mgra_00007382</name>
</gene>
<dbReference type="Gene3D" id="2.10.25.10">
    <property type="entry name" value="Laminin"/>
    <property type="match status" value="1"/>
</dbReference>
<keyword evidence="8" id="KW-1185">Reference proteome</keyword>
<sequence>MWYCDCPKSHYGQVCEFVADQTHCEENLCRNNSTCYSTEHLRKVPNPDVAEVKECSKRKMKDNKNNETCLFNLNIKYMCWCKYGYEGAFCEFSEGMRCCAEDFCNYHGLIDYTEFFIKKKGKFDKKLNKYKFTPQCDEAVCTCICEEFYSKEDNCSTVDPCRDLQCINGGICLSKGNATYKEAYCKCPEISDFIAPNEGIEIFGETCEDVNITEEEISSNLKDCVPCISTGFNNYINCLNKSFRLGIDFSNFFAKECFDDGERKTCKEALRKSQLFLVPKCECPPNYEGDFCENFILDECDRRDIEEHKAYLDDIGRNNFEKELLKFGDESFFQVIKNRLGWKPKYYETRKYSDLKGLEKSLRDRGMKTYCGLHGFCRPYNEEEGMSCKCDSGYKGSRCELVDPCVPNPCKGDETCIELPIADNSIEESENTFVCNI</sequence>
<dbReference type="PROSITE" id="PS01186">
    <property type="entry name" value="EGF_2"/>
    <property type="match status" value="2"/>
</dbReference>
<proteinExistence type="predicted"/>
<feature type="disulfide bond" evidence="5">
    <location>
        <begin position="371"/>
        <end position="388"/>
    </location>
</feature>
<evidence type="ECO:0000256" key="5">
    <source>
        <dbReference type="PROSITE-ProRule" id="PRU00076"/>
    </source>
</evidence>
<accession>A0A8S9ZIM9</accession>
<keyword evidence="3" id="KW-0677">Repeat</keyword>
<dbReference type="GO" id="GO:0032991">
    <property type="term" value="C:protein-containing complex"/>
    <property type="evidence" value="ECO:0007669"/>
    <property type="project" value="TreeGrafter"/>
</dbReference>
<evidence type="ECO:0000259" key="6">
    <source>
        <dbReference type="PROSITE" id="PS50026"/>
    </source>
</evidence>
<dbReference type="SMART" id="SM00181">
    <property type="entry name" value="EGF"/>
    <property type="match status" value="4"/>
</dbReference>
<dbReference type="GO" id="GO:0007157">
    <property type="term" value="P:heterophilic cell-cell adhesion via plasma membrane cell adhesion molecules"/>
    <property type="evidence" value="ECO:0007669"/>
    <property type="project" value="TreeGrafter"/>
</dbReference>
<feature type="domain" description="EGF-like" evidence="6">
    <location>
        <begin position="51"/>
        <end position="91"/>
    </location>
</feature>
<keyword evidence="4 5" id="KW-1015">Disulfide bond</keyword>
<reference evidence="7" key="1">
    <citation type="journal article" date="2020" name="Ecol. Evol.">
        <title>Genome structure and content of the rice root-knot nematode (Meloidogyne graminicola).</title>
        <authorList>
            <person name="Phan N.T."/>
            <person name="Danchin E.G.J."/>
            <person name="Klopp C."/>
            <person name="Perfus-Barbeoch L."/>
            <person name="Kozlowski D.K."/>
            <person name="Koutsovoulos G.D."/>
            <person name="Lopez-Roques C."/>
            <person name="Bouchez O."/>
            <person name="Zahm M."/>
            <person name="Besnard G."/>
            <person name="Bellafiore S."/>
        </authorList>
    </citation>
    <scope>NUCLEOTIDE SEQUENCE</scope>
    <source>
        <strain evidence="7">VN-18</strain>
    </source>
</reference>
<keyword evidence="1 5" id="KW-0245">EGF-like domain</keyword>
<evidence type="ECO:0000256" key="3">
    <source>
        <dbReference type="ARBA" id="ARBA00022737"/>
    </source>
</evidence>
<dbReference type="InterPro" id="IPR000742">
    <property type="entry name" value="EGF"/>
</dbReference>
<protein>
    <recommendedName>
        <fullName evidence="6">EGF-like domain-containing protein</fullName>
    </recommendedName>
</protein>
<dbReference type="PROSITE" id="PS00022">
    <property type="entry name" value="EGF_1"/>
    <property type="match status" value="4"/>
</dbReference>
<feature type="disulfide bond" evidence="5">
    <location>
        <begin position="81"/>
        <end position="90"/>
    </location>
</feature>
<dbReference type="InterPro" id="IPR051022">
    <property type="entry name" value="Notch_Cell-Fate_Det"/>
</dbReference>
<dbReference type="GO" id="GO:0045197">
    <property type="term" value="P:establishment or maintenance of epithelial cell apical/basal polarity"/>
    <property type="evidence" value="ECO:0007669"/>
    <property type="project" value="TreeGrafter"/>
</dbReference>
<dbReference type="EMBL" id="JABEBT010000082">
    <property type="protein sequence ID" value="KAF7633194.1"/>
    <property type="molecule type" value="Genomic_DNA"/>
</dbReference>
<dbReference type="GO" id="GO:0005886">
    <property type="term" value="C:plasma membrane"/>
    <property type="evidence" value="ECO:0007669"/>
    <property type="project" value="TreeGrafter"/>
</dbReference>
<feature type="disulfide bond" evidence="5">
    <location>
        <begin position="390"/>
        <end position="399"/>
    </location>
</feature>
<feature type="domain" description="EGF-like" evidence="6">
    <location>
        <begin position="362"/>
        <end position="400"/>
    </location>
</feature>
<evidence type="ECO:0000256" key="4">
    <source>
        <dbReference type="ARBA" id="ARBA00023157"/>
    </source>
</evidence>
<dbReference type="OrthoDB" id="430340at2759"/>
<dbReference type="AlphaFoldDB" id="A0A8S9ZIM9"/>
<dbReference type="SUPFAM" id="SSF57196">
    <property type="entry name" value="EGF/Laminin"/>
    <property type="match status" value="1"/>
</dbReference>
<evidence type="ECO:0000256" key="2">
    <source>
        <dbReference type="ARBA" id="ARBA00022729"/>
    </source>
</evidence>
<dbReference type="PANTHER" id="PTHR24049">
    <property type="entry name" value="CRUMBS FAMILY MEMBER"/>
    <property type="match status" value="1"/>
</dbReference>
<evidence type="ECO:0000313" key="7">
    <source>
        <dbReference type="EMBL" id="KAF7633194.1"/>
    </source>
</evidence>
<evidence type="ECO:0000313" key="8">
    <source>
        <dbReference type="Proteomes" id="UP000605970"/>
    </source>
</evidence>
<organism evidence="7 8">
    <name type="scientific">Meloidogyne graminicola</name>
    <dbReference type="NCBI Taxonomy" id="189291"/>
    <lineage>
        <taxon>Eukaryota</taxon>
        <taxon>Metazoa</taxon>
        <taxon>Ecdysozoa</taxon>
        <taxon>Nematoda</taxon>
        <taxon>Chromadorea</taxon>
        <taxon>Rhabditida</taxon>
        <taxon>Tylenchina</taxon>
        <taxon>Tylenchomorpha</taxon>
        <taxon>Tylenchoidea</taxon>
        <taxon>Meloidogynidae</taxon>
        <taxon>Meloidogyninae</taxon>
        <taxon>Meloidogyne</taxon>
    </lineage>
</organism>
<name>A0A8S9ZIM9_9BILA</name>
<comment type="caution">
    <text evidence="7">The sequence shown here is derived from an EMBL/GenBank/DDBJ whole genome shotgun (WGS) entry which is preliminary data.</text>
</comment>
<dbReference type="PANTHER" id="PTHR24049:SF22">
    <property type="entry name" value="DROSOPHILA CRUMBS HOMOLOG"/>
    <property type="match status" value="1"/>
</dbReference>
<comment type="caution">
    <text evidence="5">Lacks conserved residue(s) required for the propagation of feature annotation.</text>
</comment>
<dbReference type="PROSITE" id="PS50026">
    <property type="entry name" value="EGF_3"/>
    <property type="match status" value="2"/>
</dbReference>
<keyword evidence="2" id="KW-0732">Signal</keyword>